<evidence type="ECO:0000313" key="3">
    <source>
        <dbReference type="Proteomes" id="UP001233999"/>
    </source>
</evidence>
<reference evidence="2" key="2">
    <citation type="submission" date="2023-05" db="EMBL/GenBank/DDBJ databases">
        <authorList>
            <person name="Fouks B."/>
        </authorList>
    </citation>
    <scope>NUCLEOTIDE SEQUENCE</scope>
    <source>
        <strain evidence="2">Stay&amp;Tobe</strain>
        <tissue evidence="2">Testes</tissue>
    </source>
</reference>
<feature type="region of interest" description="Disordered" evidence="1">
    <location>
        <begin position="1"/>
        <end position="35"/>
    </location>
</feature>
<comment type="caution">
    <text evidence="2">The sequence shown here is derived from an EMBL/GenBank/DDBJ whole genome shotgun (WGS) entry which is preliminary data.</text>
</comment>
<protein>
    <submittedName>
        <fullName evidence="2">Uncharacterized protein</fullName>
    </submittedName>
</protein>
<dbReference type="Proteomes" id="UP001233999">
    <property type="component" value="Unassembled WGS sequence"/>
</dbReference>
<dbReference type="AlphaFoldDB" id="A0AAD8EH20"/>
<sequence>MPEETKVPASGDHEGVENGPASSPSPSKKKAPVSKGKLVLARVTLLDGTLLDINVESDPNINKCQLYPSAIRATITVALTEIT</sequence>
<reference evidence="2" key="1">
    <citation type="journal article" date="2023" name="IScience">
        <title>Live-bearing cockroach genome reveals convergent evolutionary mechanisms linked to viviparity in insects and beyond.</title>
        <authorList>
            <person name="Fouks B."/>
            <person name="Harrison M.C."/>
            <person name="Mikhailova A.A."/>
            <person name="Marchal E."/>
            <person name="English S."/>
            <person name="Carruthers M."/>
            <person name="Jennings E.C."/>
            <person name="Chiamaka E.L."/>
            <person name="Frigard R.A."/>
            <person name="Pippel M."/>
            <person name="Attardo G.M."/>
            <person name="Benoit J.B."/>
            <person name="Bornberg-Bauer E."/>
            <person name="Tobe S.S."/>
        </authorList>
    </citation>
    <scope>NUCLEOTIDE SEQUENCE</scope>
    <source>
        <strain evidence="2">Stay&amp;Tobe</strain>
    </source>
</reference>
<gene>
    <name evidence="2" type="ORF">L9F63_017108</name>
</gene>
<feature type="non-terminal residue" evidence="2">
    <location>
        <position position="1"/>
    </location>
</feature>
<proteinExistence type="predicted"/>
<evidence type="ECO:0000256" key="1">
    <source>
        <dbReference type="SAM" id="MobiDB-lite"/>
    </source>
</evidence>
<dbReference type="EMBL" id="JASPKZ010004919">
    <property type="protein sequence ID" value="KAJ9589664.1"/>
    <property type="molecule type" value="Genomic_DNA"/>
</dbReference>
<keyword evidence="3" id="KW-1185">Reference proteome</keyword>
<evidence type="ECO:0000313" key="2">
    <source>
        <dbReference type="EMBL" id="KAJ9589664.1"/>
    </source>
</evidence>
<organism evidence="2 3">
    <name type="scientific">Diploptera punctata</name>
    <name type="common">Pacific beetle cockroach</name>
    <dbReference type="NCBI Taxonomy" id="6984"/>
    <lineage>
        <taxon>Eukaryota</taxon>
        <taxon>Metazoa</taxon>
        <taxon>Ecdysozoa</taxon>
        <taxon>Arthropoda</taxon>
        <taxon>Hexapoda</taxon>
        <taxon>Insecta</taxon>
        <taxon>Pterygota</taxon>
        <taxon>Neoptera</taxon>
        <taxon>Polyneoptera</taxon>
        <taxon>Dictyoptera</taxon>
        <taxon>Blattodea</taxon>
        <taxon>Blaberoidea</taxon>
        <taxon>Blaberidae</taxon>
        <taxon>Diplopterinae</taxon>
        <taxon>Diploptera</taxon>
    </lineage>
</organism>
<accession>A0AAD8EH20</accession>
<feature type="compositionally biased region" description="Basic and acidic residues" evidence="1">
    <location>
        <begin position="1"/>
        <end position="16"/>
    </location>
</feature>
<name>A0AAD8EH20_DIPPU</name>